<dbReference type="AlphaFoldDB" id="D3R2F7"/>
<evidence type="ECO:0000313" key="1">
    <source>
        <dbReference type="EMBL" id="ADC91313.1"/>
    </source>
</evidence>
<sequence length="46" mass="5283">MFFMSATYIEHEVRRWMAALLQGRKADATKRSVGFFDSLMGLKITA</sequence>
<dbReference type="KEGG" id="clo:HMPREF0868_1074"/>
<organism evidence="1 2">
    <name type="scientific">Mageeibacillus indolicus (strain UPII9-5)</name>
    <name type="common">Clostridiales genomosp. BVAB3 (strain UPII9-5)</name>
    <dbReference type="NCBI Taxonomy" id="699246"/>
    <lineage>
        <taxon>Bacteria</taxon>
        <taxon>Bacillati</taxon>
        <taxon>Bacillota</taxon>
        <taxon>Clostridia</taxon>
        <taxon>Eubacteriales</taxon>
        <taxon>Oscillospiraceae</taxon>
        <taxon>Mageeibacillus</taxon>
    </lineage>
</organism>
<reference evidence="2" key="1">
    <citation type="submission" date="2009-12" db="EMBL/GenBank/DDBJ databases">
        <title>Sequence of Clostridiales genomosp. BVAB3 str. UPII9-5.</title>
        <authorList>
            <person name="Madupu R."/>
            <person name="Durkin A.S."/>
            <person name="Torralba M."/>
            <person name="Methe B."/>
            <person name="Sutton G.G."/>
            <person name="Strausberg R.L."/>
            <person name="Nelson K.E."/>
        </authorList>
    </citation>
    <scope>NUCLEOTIDE SEQUENCE [LARGE SCALE GENOMIC DNA]</scope>
    <source>
        <strain evidence="2">UPII9-5</strain>
    </source>
</reference>
<name>D3R2F7_MAGIU</name>
<dbReference type="HOGENOM" id="CLU_3185519_0_0_9"/>
<evidence type="ECO:0000313" key="2">
    <source>
        <dbReference type="Proteomes" id="UP000008234"/>
    </source>
</evidence>
<protein>
    <submittedName>
        <fullName evidence="1">Uncharacterized protein</fullName>
    </submittedName>
</protein>
<keyword evidence="2" id="KW-1185">Reference proteome</keyword>
<accession>D3R2F7</accession>
<dbReference type="Proteomes" id="UP000008234">
    <property type="component" value="Chromosome"/>
</dbReference>
<gene>
    <name evidence="1" type="ordered locus">HMPREF0868_1074</name>
</gene>
<dbReference type="EMBL" id="CP001850">
    <property type="protein sequence ID" value="ADC91313.1"/>
    <property type="molecule type" value="Genomic_DNA"/>
</dbReference>
<proteinExistence type="predicted"/>